<evidence type="ECO:0000259" key="16">
    <source>
        <dbReference type="Pfam" id="PF04446"/>
    </source>
</evidence>
<dbReference type="GO" id="GO:0008193">
    <property type="term" value="F:tRNA guanylyltransferase activity"/>
    <property type="evidence" value="ECO:0007669"/>
    <property type="project" value="UniProtKB-UniRule"/>
</dbReference>
<feature type="binding site" evidence="13">
    <location>
        <begin position="29"/>
        <end position="34"/>
    </location>
    <ligand>
        <name>GTP</name>
        <dbReference type="ChEBI" id="CHEBI:37565"/>
    </ligand>
</feature>
<feature type="binding site" evidence="14">
    <location>
        <position position="76"/>
    </location>
    <ligand>
        <name>Mg(2+)</name>
        <dbReference type="ChEBI" id="CHEBI:18420"/>
        <label>1</label>
        <note>catalytic</note>
    </ligand>
</feature>
<dbReference type="FunFam" id="3.30.70.3000:FF:000001">
    <property type="entry name" value="tRNA(His) guanylyltransferase"/>
    <property type="match status" value="1"/>
</dbReference>
<evidence type="ECO:0000256" key="4">
    <source>
        <dbReference type="ARBA" id="ARBA00022695"/>
    </source>
</evidence>
<evidence type="ECO:0000256" key="6">
    <source>
        <dbReference type="ARBA" id="ARBA00022741"/>
    </source>
</evidence>
<keyword evidence="7 12" id="KW-0460">Magnesium</keyword>
<dbReference type="InterPro" id="IPR024956">
    <property type="entry name" value="tRNAHis_GuaTrfase_cat"/>
</dbReference>
<dbReference type="PANTHER" id="PTHR12729:SF6">
    <property type="entry name" value="TRNA(HIS) GUANYLYLTRANSFERASE-RELATED"/>
    <property type="match status" value="1"/>
</dbReference>
<keyword evidence="6 12" id="KW-0547">Nucleotide-binding</keyword>
<keyword evidence="4 12" id="KW-0548">Nucleotidyltransferase</keyword>
<dbReference type="GO" id="GO:0005525">
    <property type="term" value="F:GTP binding"/>
    <property type="evidence" value="ECO:0007669"/>
    <property type="project" value="UniProtKB-UniRule"/>
</dbReference>
<comment type="subunit">
    <text evidence="11">Homotetramer. Interacts with MFN1 and MFN2; functions as a guanyl-nucleotide exchange factor/GEF for MFN2 and also probably MFN1.</text>
</comment>
<comment type="function">
    <text evidence="10">Adds a GMP to the 5'-end of tRNA(His) after transcription and RNase P cleavage. This step is essential for proper recognition of the tRNA and for the fidelity of protein synthesis. Also functions as a guanyl-nucleotide exchange factor/GEF for the MFN1 and MFN2 mitofusins thereby regulating mitochondrial fusion. By regulating both mitochondrial dynamics and bioenergetic function, it contributes to cell survival following oxidative stress.</text>
</comment>
<dbReference type="GO" id="GO:0000287">
    <property type="term" value="F:magnesium ion binding"/>
    <property type="evidence" value="ECO:0007669"/>
    <property type="project" value="UniProtKB-UniRule"/>
</dbReference>
<evidence type="ECO:0000256" key="2">
    <source>
        <dbReference type="ARBA" id="ARBA00022679"/>
    </source>
</evidence>
<keyword evidence="8 12" id="KW-0342">GTP-binding</keyword>
<feature type="binding site" evidence="13">
    <location>
        <begin position="75"/>
        <end position="76"/>
    </location>
    <ligand>
        <name>GTP</name>
        <dbReference type="ChEBI" id="CHEBI:37565"/>
    </ligand>
</feature>
<dbReference type="PANTHER" id="PTHR12729">
    <property type="entry name" value="TRNA(HIS) GUANYLYLTRANSFERASE-RELATED"/>
    <property type="match status" value="1"/>
</dbReference>
<dbReference type="PIRSF" id="PIRSF028980">
    <property type="entry name" value="tRNAHis_guanylyltransferase"/>
    <property type="match status" value="1"/>
</dbReference>
<keyword evidence="19" id="KW-1185">Reference proteome</keyword>
<feature type="domain" description="Thg1 C-terminal" evidence="17">
    <location>
        <begin position="138"/>
        <end position="282"/>
    </location>
</feature>
<comment type="catalytic activity">
    <reaction evidence="9 12">
        <text>a 5'-end ribonucleotide-tRNA(His) + GTP + ATP + H2O = a 5'-end phospho-guanosine-ribonucleotide-tRNA(His) + AMP + 2 diphosphate + H(+)</text>
        <dbReference type="Rhea" id="RHEA:54564"/>
        <dbReference type="Rhea" id="RHEA-COMP:14193"/>
        <dbReference type="Rhea" id="RHEA-COMP:14917"/>
        <dbReference type="ChEBI" id="CHEBI:15377"/>
        <dbReference type="ChEBI" id="CHEBI:15378"/>
        <dbReference type="ChEBI" id="CHEBI:30616"/>
        <dbReference type="ChEBI" id="CHEBI:33019"/>
        <dbReference type="ChEBI" id="CHEBI:37565"/>
        <dbReference type="ChEBI" id="CHEBI:138282"/>
        <dbReference type="ChEBI" id="CHEBI:141847"/>
        <dbReference type="ChEBI" id="CHEBI:456215"/>
        <dbReference type="EC" id="2.7.7.79"/>
    </reaction>
</comment>
<feature type="region of interest" description="Disordered" evidence="15">
    <location>
        <begin position="240"/>
        <end position="259"/>
    </location>
</feature>
<dbReference type="EMBL" id="CACVKT020010330">
    <property type="protein sequence ID" value="CAC5426042.1"/>
    <property type="molecule type" value="Genomic_DNA"/>
</dbReference>
<keyword evidence="3 12" id="KW-0819">tRNA processing</keyword>
<feature type="binding site" evidence="14">
    <location>
        <position position="30"/>
    </location>
    <ligand>
        <name>Mg(2+)</name>
        <dbReference type="ChEBI" id="CHEBI:18420"/>
        <label>1</label>
        <note>catalytic</note>
    </ligand>
</feature>
<evidence type="ECO:0000313" key="19">
    <source>
        <dbReference type="Proteomes" id="UP000507470"/>
    </source>
</evidence>
<accession>A0A6J8F1P9</accession>
<keyword evidence="5 12" id="KW-0479">Metal-binding</keyword>
<evidence type="ECO:0000313" key="18">
    <source>
        <dbReference type="EMBL" id="CAC5426042.1"/>
    </source>
</evidence>
<evidence type="ECO:0000256" key="11">
    <source>
        <dbReference type="ARBA" id="ARBA00065710"/>
    </source>
</evidence>
<dbReference type="InterPro" id="IPR025845">
    <property type="entry name" value="Thg1_C_dom"/>
</dbReference>
<feature type="binding site" evidence="14">
    <location>
        <position position="29"/>
    </location>
    <ligand>
        <name>Mg(2+)</name>
        <dbReference type="ChEBI" id="CHEBI:18420"/>
        <label>2</label>
        <note>catalytic</note>
    </ligand>
</feature>
<dbReference type="Pfam" id="PF14413">
    <property type="entry name" value="Thg1C"/>
    <property type="match status" value="1"/>
</dbReference>
<dbReference type="EC" id="2.7.7.79" evidence="12"/>
<keyword evidence="2 12" id="KW-0808">Transferase</keyword>
<evidence type="ECO:0000256" key="12">
    <source>
        <dbReference type="PIRNR" id="PIRNR028980"/>
    </source>
</evidence>
<dbReference type="GO" id="GO:0006400">
    <property type="term" value="P:tRNA modification"/>
    <property type="evidence" value="ECO:0007669"/>
    <property type="project" value="UniProtKB-UniRule"/>
</dbReference>
<evidence type="ECO:0000259" key="17">
    <source>
        <dbReference type="Pfam" id="PF14413"/>
    </source>
</evidence>
<dbReference type="Gene3D" id="3.30.70.3000">
    <property type="match status" value="1"/>
</dbReference>
<dbReference type="InterPro" id="IPR007537">
    <property type="entry name" value="tRNAHis_GuaTrfase_Thg1"/>
</dbReference>
<evidence type="ECO:0000256" key="7">
    <source>
        <dbReference type="ARBA" id="ARBA00022842"/>
    </source>
</evidence>
<evidence type="ECO:0000256" key="8">
    <source>
        <dbReference type="ARBA" id="ARBA00023134"/>
    </source>
</evidence>
<evidence type="ECO:0000256" key="13">
    <source>
        <dbReference type="PIRSR" id="PIRSR028980-1"/>
    </source>
</evidence>
<comment type="cofactor">
    <cofactor evidence="14">
        <name>Mg(2+)</name>
        <dbReference type="ChEBI" id="CHEBI:18420"/>
    </cofactor>
    <text evidence="14">Binds 2 magnesium ions per subunit.</text>
</comment>
<evidence type="ECO:0000256" key="10">
    <source>
        <dbReference type="ARBA" id="ARBA00058346"/>
    </source>
</evidence>
<evidence type="ECO:0000256" key="15">
    <source>
        <dbReference type="SAM" id="MobiDB-lite"/>
    </source>
</evidence>
<dbReference type="AlphaFoldDB" id="A0A6J8F1P9"/>
<evidence type="ECO:0000256" key="9">
    <source>
        <dbReference type="ARBA" id="ARBA00047281"/>
    </source>
</evidence>
<dbReference type="InterPro" id="IPR038469">
    <property type="entry name" value="tRNAHis_GuaTrfase_Thg1_sf"/>
</dbReference>
<gene>
    <name evidence="18" type="ORF">MCOR_57792</name>
</gene>
<name>A0A6J8F1P9_MYTCO</name>
<evidence type="ECO:0000256" key="3">
    <source>
        <dbReference type="ARBA" id="ARBA00022694"/>
    </source>
</evidence>
<evidence type="ECO:0000256" key="14">
    <source>
        <dbReference type="PIRSR" id="PIRSR028980-2"/>
    </source>
</evidence>
<feature type="domain" description="tRNAHis guanylyltransferase catalytic" evidence="16">
    <location>
        <begin position="6"/>
        <end position="135"/>
    </location>
</feature>
<dbReference type="OrthoDB" id="62560at2759"/>
<dbReference type="Proteomes" id="UP000507470">
    <property type="component" value="Unassembled WGS sequence"/>
</dbReference>
<comment type="similarity">
    <text evidence="1 12">Belongs to the tRNA(His) guanylyltransferase family.</text>
</comment>
<evidence type="ECO:0000256" key="1">
    <source>
        <dbReference type="ARBA" id="ARBA00010113"/>
    </source>
</evidence>
<feature type="binding site" evidence="14">
    <location>
        <position position="76"/>
    </location>
    <ligand>
        <name>Mg(2+)</name>
        <dbReference type="ChEBI" id="CHEBI:18420"/>
        <label>2</label>
        <note>catalytic</note>
    </ligand>
</feature>
<feature type="binding site" evidence="14">
    <location>
        <position position="29"/>
    </location>
    <ligand>
        <name>Mg(2+)</name>
        <dbReference type="ChEBI" id="CHEBI:18420"/>
        <label>1</label>
        <note>catalytic</note>
    </ligand>
</feature>
<protein>
    <recommendedName>
        <fullName evidence="12">tRNA(His) guanylyltransferase</fullName>
        <ecNumber evidence="12">2.7.7.79</ecNumber>
    </recommendedName>
    <alternativeName>
        <fullName evidence="12">tRNA-histidine guanylyltransferase</fullName>
    </alternativeName>
</protein>
<proteinExistence type="inferred from homology"/>
<dbReference type="Pfam" id="PF04446">
    <property type="entry name" value="Thg1"/>
    <property type="match status" value="1"/>
</dbReference>
<evidence type="ECO:0000256" key="5">
    <source>
        <dbReference type="ARBA" id="ARBA00022723"/>
    </source>
</evidence>
<reference evidence="18 19" key="1">
    <citation type="submission" date="2020-06" db="EMBL/GenBank/DDBJ databases">
        <authorList>
            <person name="Li R."/>
            <person name="Bekaert M."/>
        </authorList>
    </citation>
    <scope>NUCLEOTIDE SEQUENCE [LARGE SCALE GENOMIC DNA]</scope>
    <source>
        <strain evidence="19">wild</strain>
    </source>
</reference>
<organism evidence="18 19">
    <name type="scientific">Mytilus coruscus</name>
    <name type="common">Sea mussel</name>
    <dbReference type="NCBI Taxonomy" id="42192"/>
    <lineage>
        <taxon>Eukaryota</taxon>
        <taxon>Metazoa</taxon>
        <taxon>Spiralia</taxon>
        <taxon>Lophotrochozoa</taxon>
        <taxon>Mollusca</taxon>
        <taxon>Bivalvia</taxon>
        <taxon>Autobranchia</taxon>
        <taxon>Pteriomorphia</taxon>
        <taxon>Mytilida</taxon>
        <taxon>Mytiloidea</taxon>
        <taxon>Mytilidae</taxon>
        <taxon>Mytilinae</taxon>
        <taxon>Mytilus</taxon>
    </lineage>
</organism>
<sequence length="297" mass="34608">MAKSKFEYVKQFESEDKCLPNCWIVVRIDGKSFHRFSDVHHFVKPNDDRALNLMTKAAQCVMEEYKDIVLSYGQSDEYSFVFKKNTSVFNRRGSKIMSNIVSYFSSCYVFYWSRFFNVQPLQYPPSFDSRVVLYPSDKNLRDYLSWRQADCHINNLYNTCFWKLVQDKGFTPAQSQERLKGTMSSDKNELLYQEFNTNYNNLPDVYRKGSILIPSKEGSILIPVRKGSILIPSKEKAVESKPMNSTYPNTKEPHRGSVSFSNSLDHGTKMNPKIDVLHVDLIGEKFWEEHSNILTSR</sequence>